<sequence length="94" mass="9400">MTASTDVRVTTNTVTVRYFAGAKAAAGTRSEALEVPAGATVADLITALAADHGDALARVLAAASFLLDETAVHDRTTVLAGGAVFDVLPPFAGG</sequence>
<dbReference type="RefSeq" id="WP_337701764.1">
    <property type="nucleotide sequence ID" value="NZ_JBBEGM010000002.1"/>
</dbReference>
<dbReference type="PANTHER" id="PTHR33359">
    <property type="entry name" value="MOLYBDOPTERIN SYNTHASE SULFUR CARRIER SUBUNIT"/>
    <property type="match status" value="1"/>
</dbReference>
<dbReference type="SUPFAM" id="SSF54285">
    <property type="entry name" value="MoaD/ThiS"/>
    <property type="match status" value="1"/>
</dbReference>
<reference evidence="4 5" key="1">
    <citation type="submission" date="2024-03" db="EMBL/GenBank/DDBJ databases">
        <title>Actinomycetospora sp. OC33-EN07, a novel actinomycete isolated from wild orchid (Aerides multiflora).</title>
        <authorList>
            <person name="Suriyachadkun C."/>
        </authorList>
    </citation>
    <scope>NUCLEOTIDE SEQUENCE [LARGE SCALE GENOMIC DNA]</scope>
    <source>
        <strain evidence="4 5">OC33-EN07</strain>
    </source>
</reference>
<dbReference type="EMBL" id="JBBEGM010000002">
    <property type="protein sequence ID" value="MEJ2861285.1"/>
    <property type="molecule type" value="Genomic_DNA"/>
</dbReference>
<comment type="caution">
    <text evidence="4">The sequence shown here is derived from an EMBL/GenBank/DDBJ whole genome shotgun (WGS) entry which is preliminary data.</text>
</comment>
<organism evidence="4 5">
    <name type="scientific">Actinomycetospora flava</name>
    <dbReference type="NCBI Taxonomy" id="3129232"/>
    <lineage>
        <taxon>Bacteria</taxon>
        <taxon>Bacillati</taxon>
        <taxon>Actinomycetota</taxon>
        <taxon>Actinomycetes</taxon>
        <taxon>Pseudonocardiales</taxon>
        <taxon>Pseudonocardiaceae</taxon>
        <taxon>Actinomycetospora</taxon>
    </lineage>
</organism>
<dbReference type="Proteomes" id="UP001369736">
    <property type="component" value="Unassembled WGS sequence"/>
</dbReference>
<dbReference type="InterPro" id="IPR016155">
    <property type="entry name" value="Mopterin_synth/thiamin_S_b"/>
</dbReference>
<dbReference type="InterPro" id="IPR003749">
    <property type="entry name" value="ThiS/MoaD-like"/>
</dbReference>
<accession>A0ABU8M387</accession>
<gene>
    <name evidence="4" type="ORF">WCD58_08965</name>
</gene>
<dbReference type="InterPro" id="IPR044672">
    <property type="entry name" value="MOCS2A"/>
</dbReference>
<dbReference type="InterPro" id="IPR012675">
    <property type="entry name" value="Beta-grasp_dom_sf"/>
</dbReference>
<name>A0ABU8M387_9PSEU</name>
<proteinExistence type="inferred from homology"/>
<evidence type="ECO:0000313" key="5">
    <source>
        <dbReference type="Proteomes" id="UP001369736"/>
    </source>
</evidence>
<keyword evidence="1" id="KW-0547">Nucleotide-binding</keyword>
<dbReference type="Pfam" id="PF02597">
    <property type="entry name" value="ThiS"/>
    <property type="match status" value="1"/>
</dbReference>
<evidence type="ECO:0000313" key="4">
    <source>
        <dbReference type="EMBL" id="MEJ2861285.1"/>
    </source>
</evidence>
<evidence type="ECO:0000256" key="2">
    <source>
        <dbReference type="ARBA" id="ARBA00024200"/>
    </source>
</evidence>
<dbReference type="Gene3D" id="3.10.20.30">
    <property type="match status" value="1"/>
</dbReference>
<evidence type="ECO:0000256" key="3">
    <source>
        <dbReference type="ARBA" id="ARBA00024247"/>
    </source>
</evidence>
<dbReference type="CDD" id="cd17040">
    <property type="entry name" value="Ubl_MoaD_like"/>
    <property type="match status" value="1"/>
</dbReference>
<keyword evidence="5" id="KW-1185">Reference proteome</keyword>
<evidence type="ECO:0000256" key="1">
    <source>
        <dbReference type="ARBA" id="ARBA00022741"/>
    </source>
</evidence>
<comment type="similarity">
    <text evidence="2">Belongs to the MoaD family.</text>
</comment>
<dbReference type="PANTHER" id="PTHR33359:SF1">
    <property type="entry name" value="MOLYBDOPTERIN SYNTHASE SULFUR CARRIER SUBUNIT"/>
    <property type="match status" value="1"/>
</dbReference>
<protein>
    <recommendedName>
        <fullName evidence="3">Molybdopterin synthase sulfur carrier subunit</fullName>
    </recommendedName>
</protein>